<gene>
    <name evidence="3" type="ORF">DSLASN_21140</name>
</gene>
<dbReference type="CDD" id="cd00616">
    <property type="entry name" value="AHBA_syn"/>
    <property type="match status" value="1"/>
</dbReference>
<dbReference type="EMBL" id="AP024488">
    <property type="protein sequence ID" value="BCS96482.1"/>
    <property type="molecule type" value="Genomic_DNA"/>
</dbReference>
<keyword evidence="3" id="KW-0808">Transferase</keyword>
<evidence type="ECO:0000313" key="4">
    <source>
        <dbReference type="Proteomes" id="UP001320148"/>
    </source>
</evidence>
<proteinExistence type="inferred from homology"/>
<dbReference type="Gene3D" id="3.90.1150.10">
    <property type="entry name" value="Aspartate Aminotransferase, domain 1"/>
    <property type="match status" value="1"/>
</dbReference>
<dbReference type="RefSeq" id="WP_236892793.1">
    <property type="nucleotide sequence ID" value="NZ_AP024488.1"/>
</dbReference>
<dbReference type="InterPro" id="IPR015421">
    <property type="entry name" value="PyrdxlP-dep_Trfase_major"/>
</dbReference>
<evidence type="ECO:0000256" key="1">
    <source>
        <dbReference type="ARBA" id="ARBA00037999"/>
    </source>
</evidence>
<name>A0ABM7PH83_9BACT</name>
<dbReference type="GO" id="GO:0008483">
    <property type="term" value="F:transaminase activity"/>
    <property type="evidence" value="ECO:0007669"/>
    <property type="project" value="UniProtKB-KW"/>
</dbReference>
<dbReference type="SUPFAM" id="SSF53383">
    <property type="entry name" value="PLP-dependent transferases"/>
    <property type="match status" value="1"/>
</dbReference>
<dbReference type="InterPro" id="IPR015422">
    <property type="entry name" value="PyrdxlP-dep_Trfase_small"/>
</dbReference>
<dbReference type="InterPro" id="IPR000653">
    <property type="entry name" value="DegT/StrS_aminotransferase"/>
</dbReference>
<evidence type="ECO:0000313" key="3">
    <source>
        <dbReference type="EMBL" id="BCS96482.1"/>
    </source>
</evidence>
<dbReference type="InterPro" id="IPR015424">
    <property type="entry name" value="PyrdxlP-dep_Trfase"/>
</dbReference>
<dbReference type="PANTHER" id="PTHR30244">
    <property type="entry name" value="TRANSAMINASE"/>
    <property type="match status" value="1"/>
</dbReference>
<dbReference type="PANTHER" id="PTHR30244:SF34">
    <property type="entry name" value="DTDP-4-AMINO-4,6-DIDEOXYGALACTOSE TRANSAMINASE"/>
    <property type="match status" value="1"/>
</dbReference>
<organism evidence="3 4">
    <name type="scientific">Desulfoluna limicola</name>
    <dbReference type="NCBI Taxonomy" id="2810562"/>
    <lineage>
        <taxon>Bacteria</taxon>
        <taxon>Pseudomonadati</taxon>
        <taxon>Thermodesulfobacteriota</taxon>
        <taxon>Desulfobacteria</taxon>
        <taxon>Desulfobacterales</taxon>
        <taxon>Desulfolunaceae</taxon>
        <taxon>Desulfoluna</taxon>
    </lineage>
</organism>
<protein>
    <submittedName>
        <fullName evidence="3">Aminotransferase DegT</fullName>
    </submittedName>
</protein>
<keyword evidence="2" id="KW-0663">Pyridoxal phosphate</keyword>
<keyword evidence="3" id="KW-0032">Aminotransferase</keyword>
<dbReference type="PIRSF" id="PIRSF000390">
    <property type="entry name" value="PLP_StrS"/>
    <property type="match status" value="1"/>
</dbReference>
<dbReference type="Pfam" id="PF01041">
    <property type="entry name" value="DegT_DnrJ_EryC1"/>
    <property type="match status" value="1"/>
</dbReference>
<dbReference type="Gene3D" id="3.40.640.10">
    <property type="entry name" value="Type I PLP-dependent aspartate aminotransferase-like (Major domain)"/>
    <property type="match status" value="1"/>
</dbReference>
<sequence>MTFIPISQPSITQKEISYVTDAIKSGWVSSLGKYIDIFEKKFAKYCGTKYALATSNCTTALHLTLVSLGVESNDEVIIPDFTFVATANAVKYTGAKPVIVDICEDTLCIDPQAVETAITSNTKAIIPVHMYGHPADMNEINRIAKKYNLFVIEDAAEAHGAQVHDAKVGGLSDVGVFSFYGNKVITSGEGGMITTNNENLYIKMRHLRDHAMSKEKRYWHTEVGFNYRMTNLQAALGVAQFERIDELLLKKKEIYEWYKEELNDLNNIKMNFQKMNYLNIYWMICIEILGFTENQRDDLLMRLKNKGIDGRPFFYPLSDMPIYPTVDSPIAHKVFQRGINLPNYFDISKDQVVFICNTLKMEIANVI</sequence>
<comment type="similarity">
    <text evidence="1 2">Belongs to the DegT/DnrJ/EryC1 family.</text>
</comment>
<evidence type="ECO:0000256" key="2">
    <source>
        <dbReference type="RuleBase" id="RU004508"/>
    </source>
</evidence>
<dbReference type="Proteomes" id="UP001320148">
    <property type="component" value="Chromosome"/>
</dbReference>
<reference evidence="3 4" key="1">
    <citation type="submission" date="2021-02" db="EMBL/GenBank/DDBJ databases">
        <title>Complete genome of Desulfoluna sp. strain ASN36.</title>
        <authorList>
            <person name="Takahashi A."/>
            <person name="Kojima H."/>
            <person name="Fukui M."/>
        </authorList>
    </citation>
    <scope>NUCLEOTIDE SEQUENCE [LARGE SCALE GENOMIC DNA]</scope>
    <source>
        <strain evidence="3 4">ASN36</strain>
    </source>
</reference>
<keyword evidence="4" id="KW-1185">Reference proteome</keyword>
<accession>A0ABM7PH83</accession>